<feature type="domain" description="EF-hand" evidence="3">
    <location>
        <begin position="142"/>
        <end position="177"/>
    </location>
</feature>
<dbReference type="InterPro" id="IPR018247">
    <property type="entry name" value="EF_Hand_1_Ca_BS"/>
</dbReference>
<feature type="domain" description="EF-hand" evidence="3">
    <location>
        <begin position="86"/>
        <end position="121"/>
    </location>
</feature>
<feature type="region of interest" description="Disordered" evidence="1">
    <location>
        <begin position="51"/>
        <end position="83"/>
    </location>
</feature>
<dbReference type="EMBL" id="JBHTMU010000010">
    <property type="protein sequence ID" value="MFD1342286.1"/>
    <property type="molecule type" value="Genomic_DNA"/>
</dbReference>
<keyword evidence="5" id="KW-1185">Reference proteome</keyword>
<organism evidence="4 5">
    <name type="scientific">Litorisediminicola beolgyonensis</name>
    <dbReference type="NCBI Taxonomy" id="1173614"/>
    <lineage>
        <taxon>Bacteria</taxon>
        <taxon>Pseudomonadati</taxon>
        <taxon>Pseudomonadota</taxon>
        <taxon>Alphaproteobacteria</taxon>
        <taxon>Rhodobacterales</taxon>
        <taxon>Paracoccaceae</taxon>
        <taxon>Litorisediminicola</taxon>
    </lineage>
</organism>
<evidence type="ECO:0000313" key="5">
    <source>
        <dbReference type="Proteomes" id="UP001597135"/>
    </source>
</evidence>
<dbReference type="Pfam" id="PF13202">
    <property type="entry name" value="EF-hand_5"/>
    <property type="match status" value="3"/>
</dbReference>
<feature type="compositionally biased region" description="Basic and acidic residues" evidence="1">
    <location>
        <begin position="51"/>
        <end position="67"/>
    </location>
</feature>
<dbReference type="SUPFAM" id="SSF47473">
    <property type="entry name" value="EF-hand"/>
    <property type="match status" value="1"/>
</dbReference>
<proteinExistence type="predicted"/>
<protein>
    <submittedName>
        <fullName evidence="4">EF-hand domain-containing protein</fullName>
    </submittedName>
</protein>
<dbReference type="Proteomes" id="UP001597135">
    <property type="component" value="Unassembled WGS sequence"/>
</dbReference>
<evidence type="ECO:0000259" key="3">
    <source>
        <dbReference type="PROSITE" id="PS50222"/>
    </source>
</evidence>
<dbReference type="RefSeq" id="WP_386802347.1">
    <property type="nucleotide sequence ID" value="NZ_JBHTMU010000010.1"/>
</dbReference>
<accession>A0ABW3ZGT6</accession>
<dbReference type="PROSITE" id="PS50222">
    <property type="entry name" value="EF_HAND_2"/>
    <property type="match status" value="2"/>
</dbReference>
<keyword evidence="2" id="KW-0732">Signal</keyword>
<reference evidence="5" key="1">
    <citation type="journal article" date="2019" name="Int. J. Syst. Evol. Microbiol.">
        <title>The Global Catalogue of Microorganisms (GCM) 10K type strain sequencing project: providing services to taxonomists for standard genome sequencing and annotation.</title>
        <authorList>
            <consortium name="The Broad Institute Genomics Platform"/>
            <consortium name="The Broad Institute Genome Sequencing Center for Infectious Disease"/>
            <person name="Wu L."/>
            <person name="Ma J."/>
        </authorList>
    </citation>
    <scope>NUCLEOTIDE SEQUENCE [LARGE SCALE GENOMIC DNA]</scope>
    <source>
        <strain evidence="5">CCUG 62953</strain>
    </source>
</reference>
<evidence type="ECO:0000313" key="4">
    <source>
        <dbReference type="EMBL" id="MFD1342286.1"/>
    </source>
</evidence>
<sequence>MTTNRILPLAFVTAMLIGGGAMVATAQDAAQPAQPETSASETAPMRAHFRGEHGERGEHGGRGEHGAHGMRGGKHGPQGGMFGGRGQGQMFATLFAEIDADGDGSVTQDEIDTFRAARVAEADASGDGALSIEEFDTLYRAFTRARMVDQFQELDADGDGSISAAEMDARFGSIVERMDHDGDGALTLQRGRRG</sequence>
<gene>
    <name evidence="4" type="ORF">ACFQ4E_07645</name>
</gene>
<name>A0ABW3ZGT6_9RHOB</name>
<dbReference type="PROSITE" id="PS00018">
    <property type="entry name" value="EF_HAND_1"/>
    <property type="match status" value="2"/>
</dbReference>
<dbReference type="InterPro" id="IPR011992">
    <property type="entry name" value="EF-hand-dom_pair"/>
</dbReference>
<dbReference type="SMART" id="SM00054">
    <property type="entry name" value="EFh"/>
    <property type="match status" value="3"/>
</dbReference>
<dbReference type="InterPro" id="IPR002048">
    <property type="entry name" value="EF_hand_dom"/>
</dbReference>
<evidence type="ECO:0000256" key="2">
    <source>
        <dbReference type="SAM" id="SignalP"/>
    </source>
</evidence>
<evidence type="ECO:0000256" key="1">
    <source>
        <dbReference type="SAM" id="MobiDB-lite"/>
    </source>
</evidence>
<feature type="chain" id="PRO_5046833303" evidence="2">
    <location>
        <begin position="27"/>
        <end position="194"/>
    </location>
</feature>
<feature type="signal peptide" evidence="2">
    <location>
        <begin position="1"/>
        <end position="26"/>
    </location>
</feature>
<comment type="caution">
    <text evidence="4">The sequence shown here is derived from an EMBL/GenBank/DDBJ whole genome shotgun (WGS) entry which is preliminary data.</text>
</comment>
<dbReference type="Gene3D" id="1.10.238.10">
    <property type="entry name" value="EF-hand"/>
    <property type="match status" value="2"/>
</dbReference>